<gene>
    <name evidence="1" type="ORF">TIFTF001_034254</name>
</gene>
<dbReference type="AlphaFoldDB" id="A0AA88DZG7"/>
<dbReference type="EMBL" id="BTGU01000218">
    <property type="protein sequence ID" value="GMN65187.1"/>
    <property type="molecule type" value="Genomic_DNA"/>
</dbReference>
<accession>A0AA88DZG7</accession>
<keyword evidence="2" id="KW-1185">Reference proteome</keyword>
<comment type="caution">
    <text evidence="1">The sequence shown here is derived from an EMBL/GenBank/DDBJ whole genome shotgun (WGS) entry which is preliminary data.</text>
</comment>
<name>A0AA88DZG7_FICCA</name>
<evidence type="ECO:0000313" key="1">
    <source>
        <dbReference type="EMBL" id="GMN65187.1"/>
    </source>
</evidence>
<protein>
    <recommendedName>
        <fullName evidence="3">Retrotransposon gag domain-containing protein</fullName>
    </recommendedName>
</protein>
<proteinExistence type="predicted"/>
<organism evidence="1 2">
    <name type="scientific">Ficus carica</name>
    <name type="common">Common fig</name>
    <dbReference type="NCBI Taxonomy" id="3494"/>
    <lineage>
        <taxon>Eukaryota</taxon>
        <taxon>Viridiplantae</taxon>
        <taxon>Streptophyta</taxon>
        <taxon>Embryophyta</taxon>
        <taxon>Tracheophyta</taxon>
        <taxon>Spermatophyta</taxon>
        <taxon>Magnoliopsida</taxon>
        <taxon>eudicotyledons</taxon>
        <taxon>Gunneridae</taxon>
        <taxon>Pentapetalae</taxon>
        <taxon>rosids</taxon>
        <taxon>fabids</taxon>
        <taxon>Rosales</taxon>
        <taxon>Moraceae</taxon>
        <taxon>Ficeae</taxon>
        <taxon>Ficus</taxon>
    </lineage>
</organism>
<sequence length="245" mass="28688">MLASRRLIREAHAWWLSIGDLEIHKDVWMNFRALITLRYGTLPGEGLPMHYGDPDIYSDMYMRRYVSYVAVWHAYPNESMGHYCQRFRDIMLPYIPQDRPLIHALHIFRSRLPPEIMQFTSPATTEMTLDEIVDAIMGAEDDHRLIPVDDAGIRKLVYHEELLLAPVAPAGAQANMPMILEDLLYERFRRMKAPEFEGPTNPIEADNWLIDIQVILDFMGHTEHEMVLCASFVLKKDARYWWMIV</sequence>
<dbReference type="Proteomes" id="UP001187192">
    <property type="component" value="Unassembled WGS sequence"/>
</dbReference>
<evidence type="ECO:0000313" key="2">
    <source>
        <dbReference type="Proteomes" id="UP001187192"/>
    </source>
</evidence>
<reference evidence="1" key="1">
    <citation type="submission" date="2023-07" db="EMBL/GenBank/DDBJ databases">
        <title>draft genome sequence of fig (Ficus carica).</title>
        <authorList>
            <person name="Takahashi T."/>
            <person name="Nishimura K."/>
        </authorList>
    </citation>
    <scope>NUCLEOTIDE SEQUENCE</scope>
</reference>
<evidence type="ECO:0008006" key="3">
    <source>
        <dbReference type="Google" id="ProtNLM"/>
    </source>
</evidence>